<dbReference type="SUPFAM" id="SSF69572">
    <property type="entry name" value="Activating enzymes of the ubiquitin-like proteins"/>
    <property type="match status" value="1"/>
</dbReference>
<name>A0A3S4EXA8_9PEZI</name>
<dbReference type="FunFam" id="3.40.50.720:FF:000033">
    <property type="entry name" value="Adenylyltransferase and sulfurtransferase MOCS3"/>
    <property type="match status" value="1"/>
</dbReference>
<comment type="catalytic activity">
    <reaction evidence="14">
        <text>[molybdopterin-synthase sulfur-carrier protein]-C-terminal Gly-Gly-AMP + S-sulfanyl-L-cysteinyl-[cysteine desulfurase] + AH2 = [molybdopterin-synthase sulfur-carrier protein]-C-terminal-Gly-aminoethanethioate + L-cysteinyl-[cysteine desulfurase] + A + AMP + 2 H(+)</text>
        <dbReference type="Rhea" id="RHEA:48612"/>
        <dbReference type="Rhea" id="RHEA-COMP:12157"/>
        <dbReference type="Rhea" id="RHEA-COMP:12158"/>
        <dbReference type="Rhea" id="RHEA-COMP:12159"/>
        <dbReference type="Rhea" id="RHEA-COMP:19907"/>
        <dbReference type="ChEBI" id="CHEBI:13193"/>
        <dbReference type="ChEBI" id="CHEBI:15378"/>
        <dbReference type="ChEBI" id="CHEBI:17499"/>
        <dbReference type="ChEBI" id="CHEBI:29950"/>
        <dbReference type="ChEBI" id="CHEBI:61963"/>
        <dbReference type="ChEBI" id="CHEBI:90618"/>
        <dbReference type="ChEBI" id="CHEBI:232372"/>
        <dbReference type="ChEBI" id="CHEBI:456215"/>
        <dbReference type="EC" id="2.8.1.11"/>
    </reaction>
</comment>
<evidence type="ECO:0000256" key="3">
    <source>
        <dbReference type="ARBA" id="ARBA00022679"/>
    </source>
</evidence>
<keyword evidence="3 14" id="KW-0808">Transferase</keyword>
<feature type="binding site" evidence="14">
    <location>
        <position position="87"/>
    </location>
    <ligand>
        <name>ATP</name>
        <dbReference type="ChEBI" id="CHEBI:30616"/>
    </ligand>
</feature>
<feature type="binding site" evidence="14">
    <location>
        <position position="206"/>
    </location>
    <ligand>
        <name>Zn(2+)</name>
        <dbReference type="ChEBI" id="CHEBI:29105"/>
    </ligand>
</feature>
<dbReference type="AlphaFoldDB" id="A0A3S4EXA8"/>
<keyword evidence="6 14" id="KW-0479">Metal-binding</keyword>
<feature type="compositionally biased region" description="Polar residues" evidence="15">
    <location>
        <begin position="1"/>
        <end position="22"/>
    </location>
</feature>
<evidence type="ECO:0000256" key="5">
    <source>
        <dbReference type="ARBA" id="ARBA00022695"/>
    </source>
</evidence>
<feature type="binding site" evidence="14">
    <location>
        <position position="111"/>
    </location>
    <ligand>
        <name>ATP</name>
        <dbReference type="ChEBI" id="CHEBI:30616"/>
    </ligand>
</feature>
<comment type="cofactor">
    <cofactor evidence="14">
        <name>Zn(2+)</name>
        <dbReference type="ChEBI" id="CHEBI:29105"/>
    </cofactor>
    <text evidence="14">Binds 1 zinc ion per subunit.</text>
</comment>
<comment type="similarity">
    <text evidence="14">In the N-terminal section; belongs to the HesA/MoeB/ThiF family. UBA4 subfamily.</text>
</comment>
<dbReference type="InterPro" id="IPR035985">
    <property type="entry name" value="Ubiquitin-activating_enz"/>
</dbReference>
<feature type="binding site" evidence="14">
    <location>
        <position position="209"/>
    </location>
    <ligand>
        <name>Zn(2+)</name>
        <dbReference type="ChEBI" id="CHEBI:29105"/>
    </ligand>
</feature>
<feature type="domain" description="Rhodanese" evidence="16">
    <location>
        <begin position="353"/>
        <end position="462"/>
    </location>
</feature>
<dbReference type="Pfam" id="PF00899">
    <property type="entry name" value="ThiF"/>
    <property type="match status" value="1"/>
</dbReference>
<evidence type="ECO:0000256" key="14">
    <source>
        <dbReference type="HAMAP-Rule" id="MF_03049"/>
    </source>
</evidence>
<evidence type="ECO:0000256" key="2">
    <source>
        <dbReference type="ARBA" id="ARBA00022490"/>
    </source>
</evidence>
<dbReference type="InterPro" id="IPR001763">
    <property type="entry name" value="Rhodanese-like_dom"/>
</dbReference>
<keyword evidence="7 14" id="KW-0547">Nucleotide-binding</keyword>
<evidence type="ECO:0000256" key="9">
    <source>
        <dbReference type="ARBA" id="ARBA00022833"/>
    </source>
</evidence>
<reference evidence="17 18" key="1">
    <citation type="submission" date="2018-04" db="EMBL/GenBank/DDBJ databases">
        <authorList>
            <person name="Huttner S."/>
            <person name="Dainat J."/>
        </authorList>
    </citation>
    <scope>NUCLEOTIDE SEQUENCE [LARGE SCALE GENOMIC DNA]</scope>
</reference>
<gene>
    <name evidence="14" type="primary">uba4</name>
    <name evidence="14" type="synonym">cnxF</name>
    <name evidence="17" type="ORF">TT172_LOCUS931</name>
</gene>
<dbReference type="UniPathway" id="UPA00988"/>
<evidence type="ECO:0000259" key="16">
    <source>
        <dbReference type="PROSITE" id="PS50206"/>
    </source>
</evidence>
<evidence type="ECO:0000256" key="8">
    <source>
        <dbReference type="ARBA" id="ARBA00022786"/>
    </source>
</evidence>
<comment type="function">
    <text evidence="14">Plays a central role in 2-thiolation of mcm(5)S(2)U at tRNA wobble positions of cytosolic tRNA(Lys), tRNA(Glu) and tRNA(Gln). Also essential during biosynthesis of the molybdenum cofactor. Acts by mediating the C-terminal thiocarboxylation of sulfur carriers urm1 and MOCS2A. Its N-terminus first activates urm1 and MOCS2A as acyl-adenylates (-COAMP), then the persulfide sulfur on the catalytic cysteine is transferred to urm1 and MOCS2A to form thiocarboxylation (-COSH) of their C-terminus. The reaction probably involves hydrogen sulfide that is generated from the persulfide intermediate and that acts as nucleophile towards urm1 and MOCS2A. Subsequently, a transient disulfide bond is formed. Does not use thiosulfate as sulfur donor; nfs1 probably acting as a sulfur donor for thiocarboxylation reactions.</text>
</comment>
<organism evidence="17 18">
    <name type="scientific">Thermothielavioides terrestris</name>
    <dbReference type="NCBI Taxonomy" id="2587410"/>
    <lineage>
        <taxon>Eukaryota</taxon>
        <taxon>Fungi</taxon>
        <taxon>Dikarya</taxon>
        <taxon>Ascomycota</taxon>
        <taxon>Pezizomycotina</taxon>
        <taxon>Sordariomycetes</taxon>
        <taxon>Sordariomycetidae</taxon>
        <taxon>Sordariales</taxon>
        <taxon>Chaetomiaceae</taxon>
        <taxon>Thermothielavioides</taxon>
    </lineage>
</organism>
<dbReference type="PANTHER" id="PTHR10953:SF102">
    <property type="entry name" value="ADENYLYLTRANSFERASE AND SULFURTRANSFERASE MOCS3"/>
    <property type="match status" value="1"/>
</dbReference>
<evidence type="ECO:0000256" key="13">
    <source>
        <dbReference type="ARBA" id="ARBA00043893"/>
    </source>
</evidence>
<keyword evidence="12 14" id="KW-0511">Multifunctional enzyme</keyword>
<dbReference type="GO" id="GO:0006777">
    <property type="term" value="P:Mo-molybdopterin cofactor biosynthetic process"/>
    <property type="evidence" value="ECO:0007669"/>
    <property type="project" value="UniProtKB-UniRule"/>
</dbReference>
<feature type="binding site" evidence="14">
    <location>
        <begin position="155"/>
        <end position="156"/>
    </location>
    <ligand>
        <name>ATP</name>
        <dbReference type="ChEBI" id="CHEBI:30616"/>
    </ligand>
</feature>
<keyword evidence="2 14" id="KW-0963">Cytoplasm</keyword>
<feature type="binding site" evidence="14">
    <location>
        <position position="303"/>
    </location>
    <ligand>
        <name>Zn(2+)</name>
        <dbReference type="ChEBI" id="CHEBI:29105"/>
    </ligand>
</feature>
<sequence length="464" mass="49618">MGQDTGNHNGANGASVAENSAQDGLARRLTEEEFDRYSRQMIVPGMGKQGQLRLINSRVLIIGAGGLGCPAAQYIAGAGVGTIGIVDGDVVEMSNLHRQVGHATSRIGMKKVDSLISHLRGLNPLPTYIAHPFHLTPQNAADIISQYDLVMDCTDNPATRYLISDVCVLLCRPLVSAASVQKSGQLIVLNCPPTPQGLVDGKYAPCYRCCFRKPPPPSSMVSCGEAGIMGPVVGMMGVAQAGEAIKILASALHIPSQNTENGPERNLQQPTLLIYTYDLDSAVGPYSFRALKMGGRKKNCFACGENSTLTLEGIKAGNPNYEQFCSIPTASCNLPPEERITAAAYHAAKEKGELPEHILLDTREKEHFSFGSIDGAVNLPFGKFLMKAAAVKRGGGSARDILPPEVVDTDAPIFVVCRRGLDSQETVAKLKELGLDKGGKRKIMDIAGGMKAWKEEVDPSFPFI</sequence>
<feature type="binding site" evidence="14">
    <location>
        <begin position="94"/>
        <end position="98"/>
    </location>
    <ligand>
        <name>ATP</name>
        <dbReference type="ChEBI" id="CHEBI:30616"/>
    </ligand>
</feature>
<dbReference type="GO" id="GO:0032447">
    <property type="term" value="P:protein urmylation"/>
    <property type="evidence" value="ECO:0007669"/>
    <property type="project" value="TreeGrafter"/>
</dbReference>
<proteinExistence type="inferred from homology"/>
<comment type="catalytic activity">
    <reaction evidence="14">
        <text>[molybdopterin-synthase sulfur-carrier protein]-C-terminal Gly-Gly + ATP + H(+) = [molybdopterin-synthase sulfur-carrier protein]-C-terminal Gly-Gly-AMP + diphosphate</text>
        <dbReference type="Rhea" id="RHEA:43616"/>
        <dbReference type="Rhea" id="RHEA-COMP:12159"/>
        <dbReference type="Rhea" id="RHEA-COMP:12202"/>
        <dbReference type="ChEBI" id="CHEBI:15378"/>
        <dbReference type="ChEBI" id="CHEBI:30616"/>
        <dbReference type="ChEBI" id="CHEBI:33019"/>
        <dbReference type="ChEBI" id="CHEBI:90618"/>
        <dbReference type="ChEBI" id="CHEBI:90778"/>
        <dbReference type="EC" id="2.7.7.80"/>
    </reaction>
</comment>
<dbReference type="SMART" id="SM00450">
    <property type="entry name" value="RHOD"/>
    <property type="match status" value="1"/>
</dbReference>
<evidence type="ECO:0000256" key="7">
    <source>
        <dbReference type="ARBA" id="ARBA00022741"/>
    </source>
</evidence>
<evidence type="ECO:0000256" key="1">
    <source>
        <dbReference type="ARBA" id="ARBA00004514"/>
    </source>
</evidence>
<comment type="function">
    <text evidence="13">Plays a central role in 2-thiolation of mcm(5)S(2)U at tRNA wobble positions of cytosolic tRNA(Lys), tRNA(Glu) and tRNA(Gln). Also essential during biosynthesis of the molybdenum cofactor. Acts by mediating the C-terminal thiocarboxylation of sulfur carriers urm1 and mocs2a. Its N-terminus first activates urm1 and mocs2a as acyl-adenylates (-COAMP), then the persulfide sulfur on the catalytic cysteine is transferred to urm1 and mocs2a to form thiocarboxylation (-COSH) of their C-terminus. The reaction probably involves hydrogen sulfide that is generated from the persulfide intermediate and that acts as a nucleophile towards urm1 and mocs2a. Subsequently, a transient disulfide bond is formed. Does not use thiosulfate as sulfur donor; nfs1 probably acting as a sulfur donor for thiocarboxylation reactions.</text>
</comment>
<dbReference type="EC" id="2.8.1.11" evidence="14"/>
<evidence type="ECO:0000313" key="17">
    <source>
        <dbReference type="EMBL" id="SPQ18512.1"/>
    </source>
</evidence>
<dbReference type="Gene3D" id="3.40.50.720">
    <property type="entry name" value="NAD(P)-binding Rossmann-like Domain"/>
    <property type="match status" value="1"/>
</dbReference>
<keyword evidence="11 14" id="KW-0501">Molybdenum cofactor biosynthesis</keyword>
<dbReference type="UniPathway" id="UPA00344"/>
<keyword evidence="4 14" id="KW-0819">tRNA processing</keyword>
<dbReference type="GO" id="GO:0046872">
    <property type="term" value="F:metal ion binding"/>
    <property type="evidence" value="ECO:0007669"/>
    <property type="project" value="UniProtKB-KW"/>
</dbReference>
<dbReference type="PANTHER" id="PTHR10953">
    <property type="entry name" value="UBIQUITIN-ACTIVATING ENZYME E1"/>
    <property type="match status" value="1"/>
</dbReference>
<dbReference type="GO" id="GO:0061605">
    <property type="term" value="F:molybdopterin-synthase adenylyltransferase activity"/>
    <property type="evidence" value="ECO:0007669"/>
    <property type="project" value="UniProtKB-EC"/>
</dbReference>
<feature type="region of interest" description="Disordered" evidence="15">
    <location>
        <begin position="1"/>
        <end position="24"/>
    </location>
</feature>
<evidence type="ECO:0000313" key="18">
    <source>
        <dbReference type="Proteomes" id="UP000289323"/>
    </source>
</evidence>
<keyword evidence="10 14" id="KW-0067">ATP-binding</keyword>
<dbReference type="GO" id="GO:0042292">
    <property type="term" value="F:URM1 activating enzyme activity"/>
    <property type="evidence" value="ECO:0007669"/>
    <property type="project" value="TreeGrafter"/>
</dbReference>
<evidence type="ECO:0000256" key="11">
    <source>
        <dbReference type="ARBA" id="ARBA00023150"/>
    </source>
</evidence>
<evidence type="ECO:0000256" key="15">
    <source>
        <dbReference type="SAM" id="MobiDB-lite"/>
    </source>
</evidence>
<feature type="binding site" evidence="14">
    <location>
        <position position="300"/>
    </location>
    <ligand>
        <name>Zn(2+)</name>
        <dbReference type="ChEBI" id="CHEBI:29105"/>
    </ligand>
</feature>
<dbReference type="InterPro" id="IPR036873">
    <property type="entry name" value="Rhodanese-like_dom_sf"/>
</dbReference>
<keyword evidence="5" id="KW-0548">Nucleotidyltransferase</keyword>
<comment type="pathway">
    <text evidence="14">tRNA modification; 5-methoxycarbonylmethyl-2-thiouridine-tRNA biosynthesis.</text>
</comment>
<dbReference type="Proteomes" id="UP000289323">
    <property type="component" value="Unassembled WGS sequence"/>
</dbReference>
<protein>
    <recommendedName>
        <fullName evidence="14">Adenylyltransferase and sulfurtransferase uba4</fullName>
    </recommendedName>
    <alternativeName>
        <fullName evidence="14">Common component for nitrate reductase and xanthine dehydrogenase protein F</fullName>
    </alternativeName>
    <alternativeName>
        <fullName evidence="14">Ubiquitin-like protein activator 4</fullName>
    </alternativeName>
    <domain>
        <recommendedName>
            <fullName evidence="14">Molybdopterin-synthase adenylyltransferase</fullName>
            <ecNumber evidence="14">2.7.7.80</ecNumber>
        </recommendedName>
        <alternativeName>
            <fullName evidence="14">Adenylyltransferase uba4</fullName>
        </alternativeName>
        <alternativeName>
            <fullName evidence="14">Sulfur carrier protein MOCS2A adenylyltransferase</fullName>
        </alternativeName>
    </domain>
    <domain>
        <recommendedName>
            <fullName evidence="14">Molybdopterin-synthase sulfurtransferase</fullName>
            <ecNumber evidence="14">2.8.1.11</ecNumber>
        </recommendedName>
        <alternativeName>
            <fullName evidence="14">Sulfurtransferase uba4</fullName>
        </alternativeName>
        <alternativeName>
            <fullName evidence="14">Sulfur carrier protein MOCS2A sulfurtransferase</fullName>
        </alternativeName>
    </domain>
</protein>
<dbReference type="GO" id="GO:0005524">
    <property type="term" value="F:ATP binding"/>
    <property type="evidence" value="ECO:0007669"/>
    <property type="project" value="UniProtKB-KW"/>
</dbReference>
<evidence type="ECO:0000256" key="12">
    <source>
        <dbReference type="ARBA" id="ARBA00023268"/>
    </source>
</evidence>
<dbReference type="EC" id="2.7.7.80" evidence="14"/>
<feature type="active site" description="Glycyl thioester intermediate; for adenylyltransferase activity" evidence="14">
    <location>
        <position position="223"/>
    </location>
</feature>
<dbReference type="InterPro" id="IPR000594">
    <property type="entry name" value="ThiF_NAD_FAD-bd"/>
</dbReference>
<evidence type="ECO:0000256" key="6">
    <source>
        <dbReference type="ARBA" id="ARBA00022723"/>
    </source>
</evidence>
<dbReference type="GO" id="GO:0005829">
    <property type="term" value="C:cytosol"/>
    <property type="evidence" value="ECO:0007669"/>
    <property type="project" value="UniProtKB-SubCell"/>
</dbReference>
<dbReference type="EMBL" id="OUUZ01000001">
    <property type="protein sequence ID" value="SPQ18512.1"/>
    <property type="molecule type" value="Genomic_DNA"/>
</dbReference>
<dbReference type="InterPro" id="IPR028885">
    <property type="entry name" value="MOCS3/Uba4"/>
</dbReference>
<comment type="subcellular location">
    <subcellularLocation>
        <location evidence="1">Cytoplasm</location>
        <location evidence="1">Cytosol</location>
    </subcellularLocation>
</comment>
<feature type="binding site" evidence="14">
    <location>
        <position position="66"/>
    </location>
    <ligand>
        <name>ATP</name>
        <dbReference type="ChEBI" id="CHEBI:30616"/>
    </ligand>
</feature>
<dbReference type="GO" id="GO:0002143">
    <property type="term" value="P:tRNA wobble position uridine thiolation"/>
    <property type="evidence" value="ECO:0007669"/>
    <property type="project" value="InterPro"/>
</dbReference>
<evidence type="ECO:0000256" key="4">
    <source>
        <dbReference type="ARBA" id="ARBA00022694"/>
    </source>
</evidence>
<dbReference type="CDD" id="cd00757">
    <property type="entry name" value="ThiF_MoeB_HesA_family"/>
    <property type="match status" value="1"/>
</dbReference>
<comment type="pathway">
    <text evidence="14">Cofactor biosynthesis; molybdopterin biosynthesis.</text>
</comment>
<keyword evidence="9 14" id="KW-0862">Zinc</keyword>
<keyword evidence="8" id="KW-0833">Ubl conjugation pathway</keyword>
<dbReference type="Pfam" id="PF00581">
    <property type="entry name" value="Rhodanese"/>
    <property type="match status" value="1"/>
</dbReference>
<accession>A0A3S4EXA8</accession>
<feature type="active site" description="Cysteine persulfide intermediate; for sulfurtransferase activity" evidence="14">
    <location>
        <position position="417"/>
    </location>
</feature>
<dbReference type="GO" id="GO:0004792">
    <property type="term" value="F:thiosulfate-cyanide sulfurtransferase activity"/>
    <property type="evidence" value="ECO:0007669"/>
    <property type="project" value="TreeGrafter"/>
</dbReference>
<dbReference type="GO" id="GO:0061604">
    <property type="term" value="F:molybdopterin-synthase sulfurtransferase activity"/>
    <property type="evidence" value="ECO:0007669"/>
    <property type="project" value="UniProtKB-EC"/>
</dbReference>
<dbReference type="HAMAP" id="MF_03049">
    <property type="entry name" value="MOCS3_Uba4"/>
    <property type="match status" value="1"/>
</dbReference>
<evidence type="ECO:0000256" key="10">
    <source>
        <dbReference type="ARBA" id="ARBA00022840"/>
    </source>
</evidence>
<dbReference type="PROSITE" id="PS50206">
    <property type="entry name" value="RHODANESE_3"/>
    <property type="match status" value="1"/>
</dbReference>
<dbReference type="InterPro" id="IPR045886">
    <property type="entry name" value="ThiF/MoeB/HesA"/>
</dbReference>
<dbReference type="Gene3D" id="3.40.250.10">
    <property type="entry name" value="Rhodanese-like domain"/>
    <property type="match status" value="1"/>
</dbReference>